<organism evidence="2 3">
    <name type="scientific">Pseudovibrio axinellae</name>
    <dbReference type="NCBI Taxonomy" id="989403"/>
    <lineage>
        <taxon>Bacteria</taxon>
        <taxon>Pseudomonadati</taxon>
        <taxon>Pseudomonadota</taxon>
        <taxon>Alphaproteobacteria</taxon>
        <taxon>Hyphomicrobiales</taxon>
        <taxon>Stappiaceae</taxon>
        <taxon>Pseudovibrio</taxon>
    </lineage>
</organism>
<dbReference type="RefSeq" id="WP_068006192.1">
    <property type="nucleotide sequence ID" value="NZ_FOFM01000001.1"/>
</dbReference>
<reference evidence="2 3" key="1">
    <citation type="journal article" date="2016" name="Front. Microbiol.">
        <title>Comparative Genomic Analysis Reveals a Diverse Repertoire of Genes Involved in Prokaryote-Eukaryote Interactions within the Pseudovibrio Genus.</title>
        <authorList>
            <person name="Romano S."/>
            <person name="Fernandez-Guerra A."/>
            <person name="Reen F.J."/>
            <person name="Glockner F.O."/>
            <person name="Crowley S.P."/>
            <person name="O'Sullivan O."/>
            <person name="Cotter P.D."/>
            <person name="Adams C."/>
            <person name="Dobson A.D."/>
            <person name="O'Gara F."/>
        </authorList>
    </citation>
    <scope>NUCLEOTIDE SEQUENCE [LARGE SCALE GENOMIC DNA]</scope>
    <source>
        <strain evidence="2 3">Ad2</strain>
    </source>
</reference>
<dbReference type="Pfam" id="PF05545">
    <property type="entry name" value="FixQ"/>
    <property type="match status" value="1"/>
</dbReference>
<protein>
    <submittedName>
        <fullName evidence="2">Cbb3-type cytochrome oxidase component FixQ</fullName>
    </submittedName>
</protein>
<dbReference type="InterPro" id="IPR008621">
    <property type="entry name" value="Cbb3-typ_cyt_oxidase_comp"/>
</dbReference>
<dbReference type="PATRIC" id="fig|989403.3.peg.2625"/>
<feature type="transmembrane region" description="Helical" evidence="1">
    <location>
        <begin position="16"/>
        <end position="33"/>
    </location>
</feature>
<sequence>MDATYTSLAHFAQTGGLLYFMAIFAGVVIYACWPSNSKRFDDASQVPLREDD</sequence>
<keyword evidence="1" id="KW-0472">Membrane</keyword>
<comment type="caution">
    <text evidence="2">The sequence shown here is derived from an EMBL/GenBank/DDBJ whole genome shotgun (WGS) entry which is preliminary data.</text>
</comment>
<keyword evidence="3" id="KW-1185">Reference proteome</keyword>
<keyword evidence="1" id="KW-1133">Transmembrane helix</keyword>
<dbReference type="Proteomes" id="UP000076577">
    <property type="component" value="Unassembled WGS sequence"/>
</dbReference>
<dbReference type="STRING" id="989403.SAMN05421798_101578"/>
<gene>
    <name evidence="2" type="ORF">PsAD2_02463</name>
</gene>
<dbReference type="OrthoDB" id="7173870at2"/>
<dbReference type="EMBL" id="LMCB01000017">
    <property type="protein sequence ID" value="KZL18947.1"/>
    <property type="molecule type" value="Genomic_DNA"/>
</dbReference>
<evidence type="ECO:0000313" key="3">
    <source>
        <dbReference type="Proteomes" id="UP000076577"/>
    </source>
</evidence>
<evidence type="ECO:0000256" key="1">
    <source>
        <dbReference type="SAM" id="Phobius"/>
    </source>
</evidence>
<dbReference type="CDD" id="cd01324">
    <property type="entry name" value="cbb3_Oxidase_CcoQ"/>
    <property type="match status" value="1"/>
</dbReference>
<evidence type="ECO:0000313" key="2">
    <source>
        <dbReference type="EMBL" id="KZL18947.1"/>
    </source>
</evidence>
<accession>A0A165YLB4</accession>
<proteinExistence type="predicted"/>
<name>A0A165YLB4_9HYPH</name>
<dbReference type="AlphaFoldDB" id="A0A165YLB4"/>
<keyword evidence="1" id="KW-0812">Transmembrane</keyword>